<proteinExistence type="predicted"/>
<dbReference type="InterPro" id="IPR043129">
    <property type="entry name" value="ATPase_NBD"/>
</dbReference>
<gene>
    <name evidence="1" type="ORF">E0F91_09530</name>
</gene>
<organism evidence="1 2">
    <name type="scientific">Flavobacterium sandaracinum</name>
    <dbReference type="NCBI Taxonomy" id="2541733"/>
    <lineage>
        <taxon>Bacteria</taxon>
        <taxon>Pseudomonadati</taxon>
        <taxon>Bacteroidota</taxon>
        <taxon>Flavobacteriia</taxon>
        <taxon>Flavobacteriales</taxon>
        <taxon>Flavobacteriaceae</taxon>
        <taxon>Flavobacterium</taxon>
    </lineage>
</organism>
<evidence type="ECO:0000313" key="2">
    <source>
        <dbReference type="Proteomes" id="UP000294644"/>
    </source>
</evidence>
<evidence type="ECO:0000313" key="1">
    <source>
        <dbReference type="EMBL" id="TDE04280.1"/>
    </source>
</evidence>
<dbReference type="OrthoDB" id="1028138at2"/>
<evidence type="ECO:0008006" key="3">
    <source>
        <dbReference type="Google" id="ProtNLM"/>
    </source>
</evidence>
<dbReference type="Proteomes" id="UP000294644">
    <property type="component" value="Unassembled WGS sequence"/>
</dbReference>
<reference evidence="1 2" key="1">
    <citation type="submission" date="2019-03" db="EMBL/GenBank/DDBJ databases">
        <title>Flavobacterium LB-D12 sp. nov., isolated from arctic soil.</title>
        <authorList>
            <person name="Chaudhary D.K."/>
        </authorList>
    </citation>
    <scope>NUCLEOTIDE SEQUENCE [LARGE SCALE GENOMIC DNA]</scope>
    <source>
        <strain evidence="1 2">LB-D12</strain>
    </source>
</reference>
<dbReference type="EMBL" id="SMFN01000009">
    <property type="protein sequence ID" value="TDE04280.1"/>
    <property type="molecule type" value="Genomic_DNA"/>
</dbReference>
<name>A0A4R5CXM9_9FLAO</name>
<dbReference type="SUPFAM" id="SSF53067">
    <property type="entry name" value="Actin-like ATPase domain"/>
    <property type="match status" value="1"/>
</dbReference>
<comment type="caution">
    <text evidence="1">The sequence shown here is derived from an EMBL/GenBank/DDBJ whole genome shotgun (WGS) entry which is preliminary data.</text>
</comment>
<keyword evidence="2" id="KW-1185">Reference proteome</keyword>
<accession>A0A4R5CXM9</accession>
<dbReference type="RefSeq" id="WP_132066275.1">
    <property type="nucleotide sequence ID" value="NZ_SMFN01000009.1"/>
</dbReference>
<protein>
    <recommendedName>
        <fullName evidence="3">Ppx/GppA phosphatase domain-containing protein</fullName>
    </recommendedName>
</protein>
<sequence length="1144" mass="131529">MAKVFRFHDGSNNIEDWQTSTAYGKNAIEAIKDPNGSSANKEITSIPSPFARMDLVKTAFENLVNLNQVDGKTIFHKMVSDCLDVGEIFFNSDKLKEKINIVIWDKANDLNKLLHSSNPKHKLLGETLKLYLEQDAKAYNFDKIQRLYLLNYKKGNNELNIIGGTSPATLFFTSANKLDIDIQFGTDIVFDNHYQPLYKRDFNFQKFIFGIRKFMPNFNPLFKGVDDYLEMNYKMLSHEQRTILNNYTEDNFNTEFEKLTIGSDGIVEILDFPLRKKTESSIDIQNNSGFVIDSEKCKEASKPLVLPIDDFSDKIVYTTAIWDKNNRANISDDRPLKERTLPYDDSIYPYLTISDFLEPYIIRTIYPIDNENFFNGNFSVNSGEISKGFLLPIKKEYFDYFNVEDLQGVTSDGKKIIKIKQSSTGGVNVTLRIPIKNRKYVTYERTYYPPMNDYQITEPDLTRNKGAIIENQFGLTLFPFLKLEEDTQNFYRIAFMDRDILEHNKNNKYSLDFFKNNDNSKVIEKAVKQRSEKSIDRISSEYYVLEEGFDYIVVKNNWANGVVMPLFKKISQGTADFTFAVDFGTTNTHIEYRKDNGEPKPFEITQNDLQSASLYNLKNPETIKSINAVRANKLFDLIIQEFKPGELNKKSEFSFPQRTIINSKKNLDLNRDTYALSDFNIPFDYEKYPILPNAYIRTNLKWSDYTTDPNEIKVIDAYFENLLFLIRNKVLLNGGDLNKTKLIWLYPSSMSTYRIRLLESKWNELFKKYINKSIPPEKISESIAPFYYYNTHLGVNALANPVVSIDIGGGTTDVVVYTNNNSELLTSFRFAANAVFGDAFGRSSKINGFILKYLDRMRSLLESNNQPDLSGVLEELKNEGKSEDMIAFFFSIEKNKKIKDSNIPISFSNDLKFNEDFKIVFLLFYTSIIYHIAKLMKAKALNSPRYITFSGTGSKIINIADGSDKLSGLTELTQIIFKDIFGEDTNTKIDLKQDGNPKEISCKGALMITNNQNKNIEILKTVLLGTQEDVLIPTVPKSYNDINASVENGVVAEYNDFIDWFFSLNKKISFKNNFGINQTHLNAYKESLKENALDNLKIGLQEKKNELKGDLDENIDETLFFYPLIGGINHLAYNIHTELNSQEA</sequence>
<dbReference type="AlphaFoldDB" id="A0A4R5CXM9"/>